<feature type="domain" description="Glycosyl hydrolase family 92 N-terminal" evidence="3">
    <location>
        <begin position="42"/>
        <end position="267"/>
    </location>
</feature>
<dbReference type="Gene3D" id="1.20.1050.60">
    <property type="entry name" value="alpha-1,2-mannosidase"/>
    <property type="match status" value="1"/>
</dbReference>
<dbReference type="FunFam" id="1.20.1050.60:FF:000003">
    <property type="entry name" value="Alpha-1,2-mannosidase family protein"/>
    <property type="match status" value="1"/>
</dbReference>
<keyword evidence="4" id="KW-0378">Hydrolase</keyword>
<dbReference type="PANTHER" id="PTHR12143">
    <property type="entry name" value="PEPTIDE N-GLYCANASE PNGASE -RELATED"/>
    <property type="match status" value="1"/>
</dbReference>
<keyword evidence="4" id="KW-0326">Glycosidase</keyword>
<dbReference type="InterPro" id="IPR005887">
    <property type="entry name" value="GH92_a_mannosidase_put"/>
</dbReference>
<dbReference type="Pfam" id="PF07971">
    <property type="entry name" value="Glyco_hydro_92"/>
    <property type="match status" value="1"/>
</dbReference>
<proteinExistence type="predicted"/>
<evidence type="ECO:0000259" key="3">
    <source>
        <dbReference type="Pfam" id="PF17678"/>
    </source>
</evidence>
<dbReference type="InterPro" id="IPR008928">
    <property type="entry name" value="6-hairpin_glycosidase_sf"/>
</dbReference>
<dbReference type="InterPro" id="IPR050883">
    <property type="entry name" value="PNGase"/>
</dbReference>
<sequence length="779" mass="84091">MQWTQRLRGTATAVAAVALLGGVLAAPTAQATGHSGGQLTDLVNPFIGTENEGNTYPGAAVPFGMVQLSPDTGHNTGYDHADTHIRGFSSIHISGVGCGLGGDLPTLPTTGDITETDNSKYAATFSHDTEKASPGYYKAVLGSGITAELTATARTGVQRYTFPATDKANVLLNAGQSLHKTVSTTVEVLDSRTIRTAITGSGFCQDTKPYTLYTVTHFDRPFTTSGTWKDGKVTEGSKASTGTGGNGAWVRFDTSKDRTVEATTAVSYVDARGAAGNLRAEGGKSFDRTYRAAQSSWENRLGEVQAKGGSETLRRTFYSSLYRSFLAPNVGSDVDGRYTGWDQKVHRAKGFAYYQNWSLWDTYRTQTQLLSLLAPREARDMAISVIKIDEESGWLPKWGYGTVETNIMTGDPVTPFLTNAYQQGLLKGYEEEAYRALKKNADGVPPADSPAVGREANVQYIKDGYAPYIKDRAHVKPGDSDFDHGGSATLEYALSDAMLGQMAGELGHKADAARYAARAQNYRKIFDPTTGFFRARDAAGAFTGPADPAQSEGFHEGTAWQYQWMVPQDLSGMVSLIGGKDAANQRLDSFFAYDKLVADPAKTAREVWVNGPYAYYNADKYNPQNEPDLIAPYTYLSTGQPWKTTDVVHAALTLFTDAPTGMTGNDDLGTMSAWNVLSSIGVYPVQPGTDTWGLSTPVFERVDLKLDRRYYPHGSLTITAPGTTDTDRYIQSASVDGKAHAKTYLTTDEIRSGRSLSFTVGDKPSDWGTDASAAPPAIR</sequence>
<evidence type="ECO:0000256" key="1">
    <source>
        <dbReference type="SAM" id="SignalP"/>
    </source>
</evidence>
<dbReference type="GO" id="GO:0016798">
    <property type="term" value="F:hydrolase activity, acting on glycosyl bonds"/>
    <property type="evidence" value="ECO:0007669"/>
    <property type="project" value="UniProtKB-KW"/>
</dbReference>
<dbReference type="Gene3D" id="2.70.98.10">
    <property type="match status" value="1"/>
</dbReference>
<dbReference type="FunFam" id="3.30.2080.10:FF:000001">
    <property type="entry name" value="Alpha-1,2-mannosidase subfamily"/>
    <property type="match status" value="1"/>
</dbReference>
<dbReference type="Gene3D" id="3.30.2080.10">
    <property type="entry name" value="GH92 mannosidase domain"/>
    <property type="match status" value="1"/>
</dbReference>
<feature type="domain" description="Glycosyl hydrolase family 92" evidence="2">
    <location>
        <begin position="274"/>
        <end position="761"/>
    </location>
</feature>
<dbReference type="GO" id="GO:0005975">
    <property type="term" value="P:carbohydrate metabolic process"/>
    <property type="evidence" value="ECO:0007669"/>
    <property type="project" value="InterPro"/>
</dbReference>
<dbReference type="InterPro" id="IPR041371">
    <property type="entry name" value="GH92_N"/>
</dbReference>
<organism evidence="4 5">
    <name type="scientific">Streptomyces beijiangensis</name>
    <dbReference type="NCBI Taxonomy" id="163361"/>
    <lineage>
        <taxon>Bacteria</taxon>
        <taxon>Bacillati</taxon>
        <taxon>Actinomycetota</taxon>
        <taxon>Actinomycetes</taxon>
        <taxon>Kitasatosporales</taxon>
        <taxon>Streptomycetaceae</taxon>
        <taxon>Streptomyces</taxon>
    </lineage>
</organism>
<dbReference type="GO" id="GO:0030246">
    <property type="term" value="F:carbohydrate binding"/>
    <property type="evidence" value="ECO:0007669"/>
    <property type="project" value="InterPro"/>
</dbReference>
<dbReference type="AlphaFoldDB" id="A0A939FCD6"/>
<evidence type="ECO:0000313" key="4">
    <source>
        <dbReference type="EMBL" id="MBO0515729.1"/>
    </source>
</evidence>
<dbReference type="Proteomes" id="UP000664167">
    <property type="component" value="Unassembled WGS sequence"/>
</dbReference>
<feature type="chain" id="PRO_5037934418" evidence="1">
    <location>
        <begin position="32"/>
        <end position="779"/>
    </location>
</feature>
<dbReference type="Pfam" id="PF17678">
    <property type="entry name" value="Glyco_hydro_92N"/>
    <property type="match status" value="1"/>
</dbReference>
<dbReference type="EMBL" id="JAFLRJ010000319">
    <property type="protein sequence ID" value="MBO0515729.1"/>
    <property type="molecule type" value="Genomic_DNA"/>
</dbReference>
<dbReference type="InterPro" id="IPR014718">
    <property type="entry name" value="GH-type_carb-bd"/>
</dbReference>
<gene>
    <name evidence="4" type="ORF">J0695_28655</name>
</gene>
<dbReference type="RefSeq" id="WP_206966809.1">
    <property type="nucleotide sequence ID" value="NZ_BAAAJJ010000008.1"/>
</dbReference>
<dbReference type="PANTHER" id="PTHR12143:SF39">
    <property type="entry name" value="SECRETED PROTEIN"/>
    <property type="match status" value="1"/>
</dbReference>
<protein>
    <submittedName>
        <fullName evidence="4">GH92 family glycosyl hydrolase</fullName>
        <ecNumber evidence="4">3.2.1.-</ecNumber>
    </submittedName>
</protein>
<dbReference type="GO" id="GO:0006516">
    <property type="term" value="P:glycoprotein catabolic process"/>
    <property type="evidence" value="ECO:0007669"/>
    <property type="project" value="TreeGrafter"/>
</dbReference>
<evidence type="ECO:0000259" key="2">
    <source>
        <dbReference type="Pfam" id="PF07971"/>
    </source>
</evidence>
<dbReference type="GO" id="GO:0000224">
    <property type="term" value="F:peptide-N4-(N-acetyl-beta-glucosaminyl)asparagine amidase activity"/>
    <property type="evidence" value="ECO:0007669"/>
    <property type="project" value="TreeGrafter"/>
</dbReference>
<dbReference type="EC" id="3.2.1.-" evidence="4"/>
<dbReference type="InterPro" id="IPR012939">
    <property type="entry name" value="Glyco_hydro_92"/>
</dbReference>
<dbReference type="SUPFAM" id="SSF48208">
    <property type="entry name" value="Six-hairpin glycosidases"/>
    <property type="match status" value="1"/>
</dbReference>
<reference evidence="4" key="1">
    <citation type="submission" date="2021-03" db="EMBL/GenBank/DDBJ databases">
        <title>Streptomyces poriferae sp. nov., a novel marine sponge-derived Actinobacteria species with anti-MRSA activity.</title>
        <authorList>
            <person name="Sandoval-Powers M."/>
            <person name="Kralova S."/>
            <person name="Nguyen G.-S."/>
            <person name="Fawwal D."/>
            <person name="Degnes K."/>
            <person name="Klinkenberg G."/>
            <person name="Sletta H."/>
            <person name="Wentzel A."/>
            <person name="Liles M.R."/>
        </authorList>
    </citation>
    <scope>NUCLEOTIDE SEQUENCE</scope>
    <source>
        <strain evidence="4">DSM 41794</strain>
    </source>
</reference>
<dbReference type="Gene3D" id="1.20.1610.10">
    <property type="entry name" value="alpha-1,2-mannosidases domains"/>
    <property type="match status" value="1"/>
</dbReference>
<name>A0A939FCD6_9ACTN</name>
<accession>A0A939FCD6</accession>
<dbReference type="NCBIfam" id="TIGR01180">
    <property type="entry name" value="aman2_put"/>
    <property type="match status" value="1"/>
</dbReference>
<keyword evidence="1" id="KW-0732">Signal</keyword>
<comment type="caution">
    <text evidence="4">The sequence shown here is derived from an EMBL/GenBank/DDBJ whole genome shotgun (WGS) entry which is preliminary data.</text>
</comment>
<feature type="signal peptide" evidence="1">
    <location>
        <begin position="1"/>
        <end position="31"/>
    </location>
</feature>
<keyword evidence="5" id="KW-1185">Reference proteome</keyword>
<evidence type="ECO:0000313" key="5">
    <source>
        <dbReference type="Proteomes" id="UP000664167"/>
    </source>
</evidence>
<dbReference type="GO" id="GO:0005829">
    <property type="term" value="C:cytosol"/>
    <property type="evidence" value="ECO:0007669"/>
    <property type="project" value="TreeGrafter"/>
</dbReference>